<keyword evidence="4" id="KW-1185">Reference proteome</keyword>
<dbReference type="Proteomes" id="UP000005237">
    <property type="component" value="Unassembled WGS sequence"/>
</dbReference>
<accession>A0A8R1IDA0</accession>
<dbReference type="EnsemblMetazoa" id="CJA28618.1">
    <property type="protein sequence ID" value="CJA28618.1"/>
    <property type="gene ID" value="WBGene00184192"/>
</dbReference>
<protein>
    <submittedName>
        <fullName evidence="3">Uncharacterized protein</fullName>
    </submittedName>
</protein>
<evidence type="ECO:0000313" key="4">
    <source>
        <dbReference type="Proteomes" id="UP000005237"/>
    </source>
</evidence>
<name>A0A8R1IDA0_CAEJA</name>
<reference evidence="3" key="2">
    <citation type="submission" date="2022-06" db="UniProtKB">
        <authorList>
            <consortium name="EnsemblMetazoa"/>
        </authorList>
    </citation>
    <scope>IDENTIFICATION</scope>
    <source>
        <strain evidence="3">DF5081</strain>
    </source>
</reference>
<keyword evidence="2" id="KW-0732">Signal</keyword>
<sequence length="139" mass="14940">MTVPILLSLLFATVHGLDFRSNNYRQVFNNALPSVVPPVIPAVGSPLAPSQTVAINPYTDIFVKNAAPVNFPMASLAVSPAQQESTWVPVSSPTVPVSYASYQSPVTSTTVTTKAPTTTRLTKTTKRPRKPCGPRPNHR</sequence>
<feature type="compositionally biased region" description="Basic residues" evidence="1">
    <location>
        <begin position="123"/>
        <end position="139"/>
    </location>
</feature>
<organism evidence="3 4">
    <name type="scientific">Caenorhabditis japonica</name>
    <dbReference type="NCBI Taxonomy" id="281687"/>
    <lineage>
        <taxon>Eukaryota</taxon>
        <taxon>Metazoa</taxon>
        <taxon>Ecdysozoa</taxon>
        <taxon>Nematoda</taxon>
        <taxon>Chromadorea</taxon>
        <taxon>Rhabditida</taxon>
        <taxon>Rhabditina</taxon>
        <taxon>Rhabditomorpha</taxon>
        <taxon>Rhabditoidea</taxon>
        <taxon>Rhabditidae</taxon>
        <taxon>Peloderinae</taxon>
        <taxon>Caenorhabditis</taxon>
    </lineage>
</organism>
<feature type="region of interest" description="Disordered" evidence="1">
    <location>
        <begin position="106"/>
        <end position="139"/>
    </location>
</feature>
<feature type="chain" id="PRO_5035896421" evidence="2">
    <location>
        <begin position="17"/>
        <end position="139"/>
    </location>
</feature>
<feature type="signal peptide" evidence="2">
    <location>
        <begin position="1"/>
        <end position="16"/>
    </location>
</feature>
<feature type="compositionally biased region" description="Low complexity" evidence="1">
    <location>
        <begin position="107"/>
        <end position="122"/>
    </location>
</feature>
<evidence type="ECO:0000313" key="3">
    <source>
        <dbReference type="EnsemblMetazoa" id="CJA28618.1"/>
    </source>
</evidence>
<evidence type="ECO:0000256" key="2">
    <source>
        <dbReference type="SAM" id="SignalP"/>
    </source>
</evidence>
<dbReference type="AlphaFoldDB" id="A0A8R1IDA0"/>
<evidence type="ECO:0000256" key="1">
    <source>
        <dbReference type="SAM" id="MobiDB-lite"/>
    </source>
</evidence>
<reference evidence="4" key="1">
    <citation type="submission" date="2010-08" db="EMBL/GenBank/DDBJ databases">
        <authorList>
            <consortium name="Caenorhabditis japonica Sequencing Consortium"/>
            <person name="Wilson R.K."/>
        </authorList>
    </citation>
    <scope>NUCLEOTIDE SEQUENCE [LARGE SCALE GENOMIC DNA]</scope>
    <source>
        <strain evidence="4">DF5081</strain>
    </source>
</reference>
<proteinExistence type="predicted"/>